<dbReference type="InterPro" id="IPR029752">
    <property type="entry name" value="D-isomer_DH_CS1"/>
</dbReference>
<comment type="catalytic activity">
    <reaction evidence="8">
        <text>(R)-2-hydroxyglutarate + NAD(+) = 2-oxoglutarate + NADH + H(+)</text>
        <dbReference type="Rhea" id="RHEA:49612"/>
        <dbReference type="ChEBI" id="CHEBI:15378"/>
        <dbReference type="ChEBI" id="CHEBI:15801"/>
        <dbReference type="ChEBI" id="CHEBI:16810"/>
        <dbReference type="ChEBI" id="CHEBI:57540"/>
        <dbReference type="ChEBI" id="CHEBI:57945"/>
        <dbReference type="EC" id="1.1.1.399"/>
    </reaction>
</comment>
<organism evidence="12 13">
    <name type="scientific">Streptomyces klenkii</name>
    <dbReference type="NCBI Taxonomy" id="1420899"/>
    <lineage>
        <taxon>Bacteria</taxon>
        <taxon>Bacillati</taxon>
        <taxon>Actinomycetota</taxon>
        <taxon>Actinomycetes</taxon>
        <taxon>Kitasatosporales</taxon>
        <taxon>Streptomycetaceae</taxon>
        <taxon>Streptomyces</taxon>
    </lineage>
</organism>
<evidence type="ECO:0000256" key="8">
    <source>
        <dbReference type="ARBA" id="ARBA00048126"/>
    </source>
</evidence>
<evidence type="ECO:0000256" key="7">
    <source>
        <dbReference type="ARBA" id="ARBA00030455"/>
    </source>
</evidence>
<dbReference type="InterPro" id="IPR036291">
    <property type="entry name" value="NAD(P)-bd_dom_sf"/>
</dbReference>
<dbReference type="InterPro" id="IPR029753">
    <property type="entry name" value="D-isomer_DH_CS"/>
</dbReference>
<dbReference type="OrthoDB" id="9793626at2"/>
<evidence type="ECO:0000313" key="12">
    <source>
        <dbReference type="EMBL" id="RKN74605.1"/>
    </source>
</evidence>
<evidence type="ECO:0000256" key="2">
    <source>
        <dbReference type="ARBA" id="ARBA00005854"/>
    </source>
</evidence>
<evidence type="ECO:0000313" key="13">
    <source>
        <dbReference type="Proteomes" id="UP000270343"/>
    </source>
</evidence>
<gene>
    <name evidence="12" type="ORF">D7231_12260</name>
</gene>
<feature type="domain" description="D-isomer specific 2-hydroxyacid dehydrogenase NAD-binding" evidence="11">
    <location>
        <begin position="108"/>
        <end position="281"/>
    </location>
</feature>
<evidence type="ECO:0000256" key="4">
    <source>
        <dbReference type="ARBA" id="ARBA00022605"/>
    </source>
</evidence>
<name>A0A3B0BM27_9ACTN</name>
<feature type="domain" description="D-isomer specific 2-hydroxyacid dehydrogenase catalytic" evidence="10">
    <location>
        <begin position="6"/>
        <end position="313"/>
    </location>
</feature>
<dbReference type="SUPFAM" id="SSF52283">
    <property type="entry name" value="Formate/glycerate dehydrogenase catalytic domain-like"/>
    <property type="match status" value="1"/>
</dbReference>
<dbReference type="Pfam" id="PF02826">
    <property type="entry name" value="2-Hacid_dh_C"/>
    <property type="match status" value="1"/>
</dbReference>
<keyword evidence="6" id="KW-0520">NAD</keyword>
<evidence type="ECO:0000256" key="5">
    <source>
        <dbReference type="ARBA" id="ARBA00023002"/>
    </source>
</evidence>
<evidence type="ECO:0000256" key="1">
    <source>
        <dbReference type="ARBA" id="ARBA00003800"/>
    </source>
</evidence>
<keyword evidence="13" id="KW-1185">Reference proteome</keyword>
<dbReference type="GO" id="GO:0008652">
    <property type="term" value="P:amino acid biosynthetic process"/>
    <property type="evidence" value="ECO:0007669"/>
    <property type="project" value="UniProtKB-KW"/>
</dbReference>
<dbReference type="PROSITE" id="PS00670">
    <property type="entry name" value="D_2_HYDROXYACID_DH_2"/>
    <property type="match status" value="1"/>
</dbReference>
<dbReference type="InterPro" id="IPR050857">
    <property type="entry name" value="D-2-hydroxyacid_DH"/>
</dbReference>
<comment type="caution">
    <text evidence="12">The sequence shown here is derived from an EMBL/GenBank/DDBJ whole genome shotgun (WGS) entry which is preliminary data.</text>
</comment>
<proteinExistence type="inferred from homology"/>
<evidence type="ECO:0000256" key="6">
    <source>
        <dbReference type="ARBA" id="ARBA00023027"/>
    </source>
</evidence>
<dbReference type="InterPro" id="IPR006140">
    <property type="entry name" value="D-isomer_DH_NAD-bd"/>
</dbReference>
<keyword evidence="5 9" id="KW-0560">Oxidoreductase</keyword>
<dbReference type="PROSITE" id="PS00065">
    <property type="entry name" value="D_2_HYDROXYACID_DH_1"/>
    <property type="match status" value="1"/>
</dbReference>
<dbReference type="FunFam" id="3.40.50.720:FF:000021">
    <property type="entry name" value="D-3-phosphoglycerate dehydrogenase"/>
    <property type="match status" value="1"/>
</dbReference>
<dbReference type="EMBL" id="RBAM01000004">
    <property type="protein sequence ID" value="RKN74605.1"/>
    <property type="molecule type" value="Genomic_DNA"/>
</dbReference>
<accession>A0A3B0BM27</accession>
<comment type="function">
    <text evidence="1">Catalyzes the reversible oxidation of 3-phospho-D-glycerate to 3-phosphonooxypyruvate, the first step of the phosphorylated L-serine biosynthesis pathway. Also catalyzes the reversible oxidation of 2-hydroxyglutarate to 2-oxoglutarate.</text>
</comment>
<dbReference type="SUPFAM" id="SSF51735">
    <property type="entry name" value="NAD(P)-binding Rossmann-fold domains"/>
    <property type="match status" value="1"/>
</dbReference>
<reference evidence="12 13" key="1">
    <citation type="journal article" date="2015" name="Antonie Van Leeuwenhoek">
        <title>Streptomyces klenkii sp. nov., isolated from deep marine sediment.</title>
        <authorList>
            <person name="Veyisoglu A."/>
            <person name="Sahin N."/>
        </authorList>
    </citation>
    <scope>NUCLEOTIDE SEQUENCE [LARGE SCALE GENOMIC DNA]</scope>
    <source>
        <strain evidence="12 13">KCTC 29202</strain>
    </source>
</reference>
<evidence type="ECO:0000256" key="9">
    <source>
        <dbReference type="RuleBase" id="RU003719"/>
    </source>
</evidence>
<dbReference type="PANTHER" id="PTHR42789">
    <property type="entry name" value="D-ISOMER SPECIFIC 2-HYDROXYACID DEHYDROGENASE FAMILY PROTEIN (AFU_ORTHOLOGUE AFUA_6G10090)"/>
    <property type="match status" value="1"/>
</dbReference>
<dbReference type="InterPro" id="IPR006139">
    <property type="entry name" value="D-isomer_2_OHA_DH_cat_dom"/>
</dbReference>
<comment type="similarity">
    <text evidence="2 9">Belongs to the D-isomer specific 2-hydroxyacid dehydrogenase family.</text>
</comment>
<dbReference type="AlphaFoldDB" id="A0A3B0BM27"/>
<dbReference type="GO" id="GO:0016616">
    <property type="term" value="F:oxidoreductase activity, acting on the CH-OH group of donors, NAD or NADP as acceptor"/>
    <property type="evidence" value="ECO:0007669"/>
    <property type="project" value="InterPro"/>
</dbReference>
<dbReference type="EC" id="1.1.1.399" evidence="3"/>
<dbReference type="Gene3D" id="3.40.50.720">
    <property type="entry name" value="NAD(P)-binding Rossmann-like Domain"/>
    <property type="match status" value="2"/>
</dbReference>
<dbReference type="Pfam" id="PF00389">
    <property type="entry name" value="2-Hacid_dh"/>
    <property type="match status" value="1"/>
</dbReference>
<sequence length="323" mass="33212">MKHPVVLIADPLSPAAVDALGEDVEIRHVDGTDRTALLAAVRDADALLVRSGTRADAEVIDAAPRLKVIGRAGVGLDNVDVAAATRAGVLVANTPTANIVSAAEMTCALLLAAARNVPQAGHALKQGSWERSRFTGVELAGKVLGIVGLGRIGVLVAERMTAFGMKVIAYDPYVVGDRATELGIEMTGLDDLLTRADFVTVHLPRTPETIGLIGADALRKAKPTAYFVNVARGGIIDEAALADALRAGDIAGAALDVFETEPPSGSPLLTLDNVVVTPHLGASTYEAQEKAGTQVAESVALALKGAPVPNAVNAPSPYAESMA</sequence>
<evidence type="ECO:0000259" key="10">
    <source>
        <dbReference type="Pfam" id="PF00389"/>
    </source>
</evidence>
<dbReference type="CDD" id="cd12173">
    <property type="entry name" value="PGDH_4"/>
    <property type="match status" value="1"/>
</dbReference>
<dbReference type="PROSITE" id="PS00671">
    <property type="entry name" value="D_2_HYDROXYACID_DH_3"/>
    <property type="match status" value="1"/>
</dbReference>
<evidence type="ECO:0000259" key="11">
    <source>
        <dbReference type="Pfam" id="PF02826"/>
    </source>
</evidence>
<evidence type="ECO:0000256" key="3">
    <source>
        <dbReference type="ARBA" id="ARBA00013001"/>
    </source>
</evidence>
<dbReference type="GO" id="GO:0051287">
    <property type="term" value="F:NAD binding"/>
    <property type="evidence" value="ECO:0007669"/>
    <property type="project" value="InterPro"/>
</dbReference>
<protein>
    <recommendedName>
        <fullName evidence="7">2-oxoglutarate reductase</fullName>
        <ecNumber evidence="3">1.1.1.399</ecNumber>
    </recommendedName>
    <alternativeName>
        <fullName evidence="7">2-oxoglutarate reductase</fullName>
    </alternativeName>
</protein>
<dbReference type="PANTHER" id="PTHR42789:SF1">
    <property type="entry name" value="D-ISOMER SPECIFIC 2-HYDROXYACID DEHYDROGENASE FAMILY PROTEIN (AFU_ORTHOLOGUE AFUA_6G10090)"/>
    <property type="match status" value="1"/>
</dbReference>
<keyword evidence="4" id="KW-0028">Amino-acid biosynthesis</keyword>
<dbReference type="Proteomes" id="UP000270343">
    <property type="component" value="Unassembled WGS sequence"/>
</dbReference>